<dbReference type="GO" id="GO:0005737">
    <property type="term" value="C:cytoplasm"/>
    <property type="evidence" value="ECO:0007669"/>
    <property type="project" value="TreeGrafter"/>
</dbReference>
<keyword evidence="2" id="KW-0784">Thiamine biosynthesis</keyword>
<dbReference type="GO" id="GO:0004789">
    <property type="term" value="F:thiamine-phosphate diphosphorylase activity"/>
    <property type="evidence" value="ECO:0007669"/>
    <property type="project" value="TreeGrafter"/>
</dbReference>
<dbReference type="Pfam" id="PF02581">
    <property type="entry name" value="TMP-TENI"/>
    <property type="match status" value="1"/>
</dbReference>
<dbReference type="PATRIC" id="fig|1235802.3.peg.3037"/>
<dbReference type="HOGENOM" id="CLU_018272_3_4_9"/>
<evidence type="ECO:0000259" key="3">
    <source>
        <dbReference type="Pfam" id="PF02581"/>
    </source>
</evidence>
<dbReference type="SUPFAM" id="SSF51391">
    <property type="entry name" value="Thiamin phosphate synthase"/>
    <property type="match status" value="1"/>
</dbReference>
<dbReference type="STRING" id="1235802.C823_02875"/>
<accession>N2AG08</accession>
<reference evidence="4 5" key="1">
    <citation type="journal article" date="2014" name="Genome Announc.">
        <title>Draft genome sequences of the altered schaedler flora, a defined bacterial community from gnotobiotic mice.</title>
        <authorList>
            <person name="Wannemuehler M.J."/>
            <person name="Overstreet A.M."/>
            <person name="Ward D.V."/>
            <person name="Phillips G.J."/>
        </authorList>
    </citation>
    <scope>NUCLEOTIDE SEQUENCE [LARGE SCALE GENOMIC DNA]</scope>
    <source>
        <strain evidence="4 5">ASF492</strain>
    </source>
</reference>
<name>N2AG08_9FIRM</name>
<dbReference type="GO" id="GO:0009228">
    <property type="term" value="P:thiamine biosynthetic process"/>
    <property type="evidence" value="ECO:0007669"/>
    <property type="project" value="UniProtKB-KW"/>
</dbReference>
<dbReference type="Proteomes" id="UP000012589">
    <property type="component" value="Unassembled WGS sequence"/>
</dbReference>
<dbReference type="EMBL" id="AQFT01000089">
    <property type="protein sequence ID" value="EMZ25393.1"/>
    <property type="molecule type" value="Genomic_DNA"/>
</dbReference>
<evidence type="ECO:0000313" key="4">
    <source>
        <dbReference type="EMBL" id="EMZ25393.1"/>
    </source>
</evidence>
<comment type="caution">
    <text evidence="4">The sequence shown here is derived from an EMBL/GenBank/DDBJ whole genome shotgun (WGS) entry which is preliminary data.</text>
</comment>
<dbReference type="OrthoDB" id="9815348at2"/>
<evidence type="ECO:0000256" key="1">
    <source>
        <dbReference type="ARBA" id="ARBA00004948"/>
    </source>
</evidence>
<evidence type="ECO:0000313" key="5">
    <source>
        <dbReference type="Proteomes" id="UP000012589"/>
    </source>
</evidence>
<dbReference type="Gene3D" id="3.20.20.70">
    <property type="entry name" value="Aldolase class I"/>
    <property type="match status" value="1"/>
</dbReference>
<comment type="pathway">
    <text evidence="1">Cofactor biosynthesis; thiamine diphosphate biosynthesis.</text>
</comment>
<keyword evidence="5" id="KW-1185">Reference proteome</keyword>
<evidence type="ECO:0000256" key="2">
    <source>
        <dbReference type="ARBA" id="ARBA00022977"/>
    </source>
</evidence>
<organism evidence="4 5">
    <name type="scientific">Eubacterium plexicaudatum ASF492</name>
    <dbReference type="NCBI Taxonomy" id="1235802"/>
    <lineage>
        <taxon>Bacteria</taxon>
        <taxon>Bacillati</taxon>
        <taxon>Bacillota</taxon>
        <taxon>Clostridia</taxon>
        <taxon>Eubacteriales</taxon>
        <taxon>Eubacteriaceae</taxon>
        <taxon>Eubacterium</taxon>
    </lineage>
</organism>
<dbReference type="PANTHER" id="PTHR20857">
    <property type="entry name" value="THIAMINE-PHOSPHATE PYROPHOSPHORYLASE"/>
    <property type="match status" value="1"/>
</dbReference>
<dbReference type="eggNOG" id="COG0352">
    <property type="taxonomic scope" value="Bacteria"/>
</dbReference>
<dbReference type="InterPro" id="IPR022998">
    <property type="entry name" value="ThiamineP_synth_TenI"/>
</dbReference>
<dbReference type="InterPro" id="IPR036206">
    <property type="entry name" value="ThiamineP_synth_sf"/>
</dbReference>
<dbReference type="InterPro" id="IPR013785">
    <property type="entry name" value="Aldolase_TIM"/>
</dbReference>
<feature type="domain" description="Thiamine phosphate synthase/TenI" evidence="3">
    <location>
        <begin position="11"/>
        <end position="187"/>
    </location>
</feature>
<dbReference type="AlphaFoldDB" id="N2AG08"/>
<dbReference type="PANTHER" id="PTHR20857:SF15">
    <property type="entry name" value="THIAMINE-PHOSPHATE SYNTHASE"/>
    <property type="match status" value="1"/>
</dbReference>
<dbReference type="CDD" id="cd00564">
    <property type="entry name" value="TMP_TenI"/>
    <property type="match status" value="1"/>
</dbReference>
<protein>
    <submittedName>
        <fullName evidence="4">Thiamine-phosphate pyrophosphorylase</fullName>
    </submittedName>
</protein>
<proteinExistence type="predicted"/>
<gene>
    <name evidence="4" type="ORF">C823_02875</name>
</gene>
<sequence>MSDFTKIKIMCMTNRHLSVRDYDSQISQIAQARPEAVIVREKDLPEQEYEMLAARVMDICARYKVLCIPHTYADAAIRLGAAALHLPLPLLLSMPKEQKKQFSILGASVHSKNEALQAKKAGATYLTAGHIFATDCKRGVPPKGLSVLQEICKSVPQLPVYALGGINAQNAPSCIRAGAYGVCIMSECMRYENVQDRFKDYDMPSMIK</sequence>